<accession>A0A2P7Q1A8</accession>
<organism evidence="1 2">
    <name type="scientific">Peptostreptococcus russellii</name>
    <dbReference type="NCBI Taxonomy" id="215200"/>
    <lineage>
        <taxon>Bacteria</taxon>
        <taxon>Bacillati</taxon>
        <taxon>Bacillota</taxon>
        <taxon>Clostridia</taxon>
        <taxon>Peptostreptococcales</taxon>
        <taxon>Peptostreptococcaceae</taxon>
        <taxon>Peptostreptococcus</taxon>
    </lineage>
</organism>
<proteinExistence type="predicted"/>
<dbReference type="Proteomes" id="UP000241434">
    <property type="component" value="Unassembled WGS sequence"/>
</dbReference>
<sequence>MNKIRKIMNSKDLTIDILAAALNISDYDLELAIDSDELDIYLDGMQIEELIRVLDVDSDEIY</sequence>
<keyword evidence="2" id="KW-1185">Reference proteome</keyword>
<name>A0A2P7Q1A8_9FIRM</name>
<evidence type="ECO:0000313" key="2">
    <source>
        <dbReference type="Proteomes" id="UP000241434"/>
    </source>
</evidence>
<comment type="caution">
    <text evidence="1">The sequence shown here is derived from an EMBL/GenBank/DDBJ whole genome shotgun (WGS) entry which is preliminary data.</text>
</comment>
<reference evidence="1" key="1">
    <citation type="thesis" date="2015" institute="Rutgers" country="The State University of New Jersey, 14 College Farm Rd., New Brunswick, NJ, USA">
        <title>Ammonia toxicity in bacteria and its implications for treatment of and resource recovery from highly nitrogenous organic wastes.</title>
        <authorList>
            <person name="Luther A.K."/>
        </authorList>
    </citation>
    <scope>NUCLEOTIDE SEQUENCE</scope>
    <source>
        <strain evidence="1">RT-10B</strain>
    </source>
</reference>
<protein>
    <recommendedName>
        <fullName evidence="3">HTH cro/C1-type domain-containing protein</fullName>
    </recommendedName>
</protein>
<dbReference type="AlphaFoldDB" id="A0A2P7Q1A8"/>
<evidence type="ECO:0000313" key="1">
    <source>
        <dbReference type="EMBL" id="PSJ31742.1"/>
    </source>
</evidence>
<evidence type="ECO:0008006" key="3">
    <source>
        <dbReference type="Google" id="ProtNLM"/>
    </source>
</evidence>
<gene>
    <name evidence="1" type="ORF">UF10_03700</name>
</gene>
<dbReference type="EMBL" id="JYGE01000003">
    <property type="protein sequence ID" value="PSJ31742.1"/>
    <property type="molecule type" value="Genomic_DNA"/>
</dbReference>
<dbReference type="RefSeq" id="WP_106776483.1">
    <property type="nucleotide sequence ID" value="NZ_JBGGGQ010000001.1"/>
</dbReference>